<protein>
    <submittedName>
        <fullName evidence="3">Uncharacterized protein</fullName>
    </submittedName>
</protein>
<sequence length="127" mass="14024">MPWWSWVLIWVALVACTLVVLLLGGIHLFRKGVALARGAGEALDQLTARPSARTPTLADAHDGDAAPHAPAAAPARRPGSAVFADPAQMRREYEDGREQRRLARRDRRVARRRARGQMQSLRDLGLN</sequence>
<gene>
    <name evidence="3" type="ORF">SCMU_20770</name>
</gene>
<dbReference type="RefSeq" id="WP_229232864.1">
    <property type="nucleotide sequence ID" value="NZ_AP024525.1"/>
</dbReference>
<keyword evidence="4" id="KW-1185">Reference proteome</keyword>
<evidence type="ECO:0000256" key="2">
    <source>
        <dbReference type="SAM" id="Phobius"/>
    </source>
</evidence>
<evidence type="ECO:0000313" key="4">
    <source>
        <dbReference type="Proteomes" id="UP001319861"/>
    </source>
</evidence>
<keyword evidence="2" id="KW-0472">Membrane</keyword>
<feature type="compositionally biased region" description="Low complexity" evidence="1">
    <location>
        <begin position="66"/>
        <end position="79"/>
    </location>
</feature>
<feature type="compositionally biased region" description="Basic residues" evidence="1">
    <location>
        <begin position="102"/>
        <end position="115"/>
    </location>
</feature>
<evidence type="ECO:0000256" key="1">
    <source>
        <dbReference type="SAM" id="MobiDB-lite"/>
    </source>
</evidence>
<accession>A0ABM7PW40</accession>
<organism evidence="3 4">
    <name type="scientific">Sinomonas cyclohexanicum</name>
    <name type="common">Corynebacterium cyclohexanicum</name>
    <dbReference type="NCBI Taxonomy" id="322009"/>
    <lineage>
        <taxon>Bacteria</taxon>
        <taxon>Bacillati</taxon>
        <taxon>Actinomycetota</taxon>
        <taxon>Actinomycetes</taxon>
        <taxon>Micrococcales</taxon>
        <taxon>Micrococcaceae</taxon>
        <taxon>Sinomonas</taxon>
    </lineage>
</organism>
<reference evidence="3 4" key="1">
    <citation type="journal article" date="2021" name="J. Biosci. Bioeng.">
        <title>Identification and characterization of a chc gene cluster responsible for the aromatization pathway of cyclohexanecarboxylate degradation in Sinomonas cyclohexanicum ATCC 51369.</title>
        <authorList>
            <person name="Yamamoto T."/>
            <person name="Hasegawa Y."/>
            <person name="Lau P.C.K."/>
            <person name="Iwaki H."/>
        </authorList>
    </citation>
    <scope>NUCLEOTIDE SEQUENCE [LARGE SCALE GENOMIC DNA]</scope>
    <source>
        <strain evidence="3 4">ATCC 51369</strain>
    </source>
</reference>
<keyword evidence="2" id="KW-1133">Transmembrane helix</keyword>
<keyword evidence="2" id="KW-0812">Transmembrane</keyword>
<feature type="region of interest" description="Disordered" evidence="1">
    <location>
        <begin position="50"/>
        <end position="127"/>
    </location>
</feature>
<evidence type="ECO:0000313" key="3">
    <source>
        <dbReference type="EMBL" id="BCT76235.1"/>
    </source>
</evidence>
<feature type="transmembrane region" description="Helical" evidence="2">
    <location>
        <begin position="6"/>
        <end position="29"/>
    </location>
</feature>
<proteinExistence type="predicted"/>
<dbReference type="Proteomes" id="UP001319861">
    <property type="component" value="Chromosome"/>
</dbReference>
<name>A0ABM7PW40_SINCY</name>
<dbReference type="EMBL" id="AP024525">
    <property type="protein sequence ID" value="BCT76235.1"/>
    <property type="molecule type" value="Genomic_DNA"/>
</dbReference>
<feature type="compositionally biased region" description="Basic and acidic residues" evidence="1">
    <location>
        <begin position="88"/>
        <end position="101"/>
    </location>
</feature>